<evidence type="ECO:0000313" key="7">
    <source>
        <dbReference type="EMBL" id="KJY55833.1"/>
    </source>
</evidence>
<dbReference type="InterPro" id="IPR036116">
    <property type="entry name" value="FN3_sf"/>
</dbReference>
<gene>
    <name evidence="7" type="ORF">JF74_16910</name>
</gene>
<dbReference type="Pfam" id="PF01055">
    <property type="entry name" value="Glyco_hydro_31_2nd"/>
    <property type="match status" value="1"/>
</dbReference>
<dbReference type="InterPro" id="IPR051816">
    <property type="entry name" value="Glycosyl_Hydrolase_31"/>
</dbReference>
<name>A0A0F4LBZ3_9LACO</name>
<evidence type="ECO:0000259" key="6">
    <source>
        <dbReference type="Pfam" id="PF21365"/>
    </source>
</evidence>
<evidence type="ECO:0000256" key="1">
    <source>
        <dbReference type="ARBA" id="ARBA00007806"/>
    </source>
</evidence>
<dbReference type="Pfam" id="PF00754">
    <property type="entry name" value="F5_F8_type_C"/>
    <property type="match status" value="1"/>
</dbReference>
<dbReference type="InterPro" id="IPR003961">
    <property type="entry name" value="FN3_dom"/>
</dbReference>
<dbReference type="GO" id="GO:0005975">
    <property type="term" value="P:carbohydrate metabolic process"/>
    <property type="evidence" value="ECO:0007669"/>
    <property type="project" value="InterPro"/>
</dbReference>
<evidence type="ECO:0000313" key="8">
    <source>
        <dbReference type="Proteomes" id="UP000033531"/>
    </source>
</evidence>
<feature type="domain" description="Glycoside hydrolase family 31 N-terminal" evidence="5">
    <location>
        <begin position="36"/>
        <end position="196"/>
    </location>
</feature>
<dbReference type="EMBL" id="JXLI01000013">
    <property type="protein sequence ID" value="KJY55833.1"/>
    <property type="molecule type" value="Genomic_DNA"/>
</dbReference>
<dbReference type="STRING" id="1218507.JF74_16910"/>
<feature type="domain" description="Glycoside hydrolase family 31 TIM barrel" evidence="4">
    <location>
        <begin position="373"/>
        <end position="504"/>
    </location>
</feature>
<keyword evidence="2" id="KW-0378">Hydrolase</keyword>
<dbReference type="InterPro" id="IPR017853">
    <property type="entry name" value="GH"/>
</dbReference>
<feature type="domain" description="Glycosyl hydrolase family 31 C-terminal" evidence="6">
    <location>
        <begin position="511"/>
        <end position="607"/>
    </location>
</feature>
<dbReference type="OrthoDB" id="176168at2"/>
<evidence type="ECO:0000259" key="5">
    <source>
        <dbReference type="Pfam" id="PF13802"/>
    </source>
</evidence>
<reference evidence="7 8" key="1">
    <citation type="submission" date="2015-01" db="EMBL/GenBank/DDBJ databases">
        <title>Comparative genomics of the lactic acid bacteria isolated from the honey bee gut.</title>
        <authorList>
            <person name="Ellegaard K.M."/>
            <person name="Tamarit D."/>
            <person name="Javelind E."/>
            <person name="Olofsson T."/>
            <person name="Andersson S.G."/>
            <person name="Vasquez A."/>
        </authorList>
    </citation>
    <scope>NUCLEOTIDE SEQUENCE [LARGE SCALE GENOMIC DNA]</scope>
    <source>
        <strain evidence="7 8">Hma8</strain>
    </source>
</reference>
<dbReference type="Gene3D" id="3.20.20.80">
    <property type="entry name" value="Glycosidases"/>
    <property type="match status" value="1"/>
</dbReference>
<dbReference type="SUPFAM" id="SSF49265">
    <property type="entry name" value="Fibronectin type III"/>
    <property type="match status" value="1"/>
</dbReference>
<dbReference type="PANTHER" id="PTHR43863:SF2">
    <property type="entry name" value="MALTASE-GLUCOAMYLASE"/>
    <property type="match status" value="1"/>
</dbReference>
<dbReference type="SUPFAM" id="SSF74650">
    <property type="entry name" value="Galactose mutarotase-like"/>
    <property type="match status" value="1"/>
</dbReference>
<dbReference type="InterPro" id="IPR011013">
    <property type="entry name" value="Gal_mutarotase_sf_dom"/>
</dbReference>
<dbReference type="InterPro" id="IPR025887">
    <property type="entry name" value="Glyco_hydro_31_N_dom"/>
</dbReference>
<comment type="similarity">
    <text evidence="1 2">Belongs to the glycosyl hydrolase 31 family.</text>
</comment>
<dbReference type="SUPFAM" id="SSF51011">
    <property type="entry name" value="Glycosyl hydrolase domain"/>
    <property type="match status" value="1"/>
</dbReference>
<protein>
    <submittedName>
        <fullName evidence="7">Alpha-glucosidase</fullName>
    </submittedName>
</protein>
<dbReference type="PATRIC" id="fig|1218507.3.peg.1889"/>
<dbReference type="Proteomes" id="UP000033531">
    <property type="component" value="Unassembled WGS sequence"/>
</dbReference>
<dbReference type="Gene3D" id="2.60.40.1180">
    <property type="entry name" value="Golgi alpha-mannosidase II"/>
    <property type="match status" value="2"/>
</dbReference>
<dbReference type="InterPro" id="IPR048395">
    <property type="entry name" value="Glyco_hydro_31_C"/>
</dbReference>
<proteinExistence type="inferred from homology"/>
<dbReference type="AlphaFoldDB" id="A0A0F4LBZ3"/>
<dbReference type="InterPro" id="IPR000322">
    <property type="entry name" value="Glyco_hydro_31_TIM"/>
</dbReference>
<dbReference type="HOGENOM" id="CLU_001337_1_0_9"/>
<dbReference type="GO" id="GO:0004553">
    <property type="term" value="F:hydrolase activity, hydrolyzing O-glycosyl compounds"/>
    <property type="evidence" value="ECO:0007669"/>
    <property type="project" value="InterPro"/>
</dbReference>
<dbReference type="InterPro" id="IPR008979">
    <property type="entry name" value="Galactose-bd-like_sf"/>
</dbReference>
<dbReference type="RefSeq" id="WP_046325607.1">
    <property type="nucleotide sequence ID" value="NZ_JBHTMT010000002.1"/>
</dbReference>
<keyword evidence="2" id="KW-0326">Glycosidase</keyword>
<dbReference type="Gene3D" id="2.60.40.1760">
    <property type="entry name" value="glycosyl hydrolase (family 31)"/>
    <property type="match status" value="1"/>
</dbReference>
<dbReference type="InterPro" id="IPR000421">
    <property type="entry name" value="FA58C"/>
</dbReference>
<organism evidence="7 8">
    <name type="scientific">Lactobacillus melliventris</name>
    <dbReference type="NCBI Taxonomy" id="1218507"/>
    <lineage>
        <taxon>Bacteria</taxon>
        <taxon>Bacillati</taxon>
        <taxon>Bacillota</taxon>
        <taxon>Bacilli</taxon>
        <taxon>Lactobacillales</taxon>
        <taxon>Lactobacillaceae</taxon>
        <taxon>Lactobacillus</taxon>
    </lineage>
</organism>
<evidence type="ECO:0000256" key="2">
    <source>
        <dbReference type="RuleBase" id="RU361185"/>
    </source>
</evidence>
<dbReference type="PANTHER" id="PTHR43863">
    <property type="entry name" value="HYDROLASE, PUTATIVE (AFU_ORTHOLOGUE AFUA_1G03140)-RELATED"/>
    <property type="match status" value="1"/>
</dbReference>
<dbReference type="Gene3D" id="2.60.120.260">
    <property type="entry name" value="Galactose-binding domain-like"/>
    <property type="match status" value="1"/>
</dbReference>
<dbReference type="SUPFAM" id="SSF49785">
    <property type="entry name" value="Galactose-binding domain-like"/>
    <property type="match status" value="1"/>
</dbReference>
<comment type="caution">
    <text evidence="7">The sequence shown here is derived from an EMBL/GenBank/DDBJ whole genome shotgun (WGS) entry which is preliminary data.</text>
</comment>
<dbReference type="InterPro" id="IPR013780">
    <property type="entry name" value="Glyco_hydro_b"/>
</dbReference>
<dbReference type="SUPFAM" id="SSF51445">
    <property type="entry name" value="(Trans)glycosidases"/>
    <property type="match status" value="1"/>
</dbReference>
<accession>A0A0F4LBZ3</accession>
<dbReference type="Pfam" id="PF13802">
    <property type="entry name" value="Gal_mutarotas_2"/>
    <property type="match status" value="1"/>
</dbReference>
<evidence type="ECO:0000259" key="4">
    <source>
        <dbReference type="Pfam" id="PF01055"/>
    </source>
</evidence>
<dbReference type="GO" id="GO:0030246">
    <property type="term" value="F:carbohydrate binding"/>
    <property type="evidence" value="ECO:0007669"/>
    <property type="project" value="InterPro"/>
</dbReference>
<dbReference type="CDD" id="cd14752">
    <property type="entry name" value="GH31_N"/>
    <property type="match status" value="1"/>
</dbReference>
<dbReference type="CDD" id="cd00063">
    <property type="entry name" value="FN3"/>
    <property type="match status" value="1"/>
</dbReference>
<dbReference type="Pfam" id="PF21365">
    <property type="entry name" value="Glyco_hydro_31_3rd"/>
    <property type="match status" value="1"/>
</dbReference>
<feature type="domain" description="F5/8 type C" evidence="3">
    <location>
        <begin position="866"/>
        <end position="987"/>
    </location>
</feature>
<evidence type="ECO:0000259" key="3">
    <source>
        <dbReference type="Pfam" id="PF00754"/>
    </source>
</evidence>
<sequence>MIQNTQTNKHSLGALTGASKCDHYYELHFATGEIAHFYVLADGIFRLLIDPEQNFSENQVANIQLAQFDNTAFTNSQVRATNDSLIIHTGNYQIIFGQNPAVLSIFDESLHHNRMRQSQPLEFSENETREFLAENQNEFFYGGGLQNGYFSHKGHKIAIKHDQITGKGGVIMPVPFFWSNAGYGELRNTTAAGSYDFGKTQRGVTVLAHQDAVFDTFYFLGATPKEILQRYFALTGKPMLLPKYAFGLGHIGNFCTTLWQPSHAQERNASKIGNNYYTRTKDENSASGKASLNGEENYQFSARALIDRYHAMHFPISWFVPNYGEQPENEQALSFFNEYAQTQGVHPGFWHQGEVDLPEKTAFTYTAAGEAAQDTAKLQSESQKERPLVLADSGTAGMQKNAALIFGDVGGNWDNITNQVAGLLGANLSGQPLVGAAVDGLQGGGNAQINVRDFEWKSFTALLFNFDDQGNFSKNPFAYNKKISEINLAYLKLRQHLASYIYTLNERAKSGELIMRPLFSEFPDERANYTAQFGNEFMLGPDLLVAPITNGREDKNGDSRKDNLYLPGKKTLWIDLFTGKKYAGGKVYNNLTFPLWHLPVFVRGGSIFDWNKRDFLLYPQEQSEAISYDDDGTIAASNSYTTKICSKVEQEKLVVTIAPTEGNLTKKFIEQPTSLTIMCDSYPDAVTIKINDQVVPVEEYGSLAAFNHAHEGIFYNTNYGLDEFKKYHKNTQTALQIKLAARDITATEIEITVRNFNYGKNVLVHEITSGVLPSPKLPAVDSSKISAHSFELAWPHESAVQIEINNLLYVGITGKSFTFHELSPNTRYIIRMRYAIKNKVSEWSDLFGVITKHAAKDYAIENIEVTSNCDSKENHPLSYLTDLKLASEWQTSQTVSPEQPLELTFSFEKVEKLSRMVFVPRNIDHNGDPLVVSIAVSTDGENYTTYADHLQWKADTKNKVVGLRDVRAKKVHLTIYQSSGPIVAAREIIFFRAKR</sequence>